<comment type="caution">
    <text evidence="6">The sequence shown here is derived from an EMBL/GenBank/DDBJ whole genome shotgun (WGS) entry which is preliminary data.</text>
</comment>
<reference evidence="6 7" key="1">
    <citation type="journal article" date="2021" name="Nat. Plants">
        <title>The Taxus genome provides insights into paclitaxel biosynthesis.</title>
        <authorList>
            <person name="Xiong X."/>
            <person name="Gou J."/>
            <person name="Liao Q."/>
            <person name="Li Y."/>
            <person name="Zhou Q."/>
            <person name="Bi G."/>
            <person name="Li C."/>
            <person name="Du R."/>
            <person name="Wang X."/>
            <person name="Sun T."/>
            <person name="Guo L."/>
            <person name="Liang H."/>
            <person name="Lu P."/>
            <person name="Wu Y."/>
            <person name="Zhang Z."/>
            <person name="Ro D.K."/>
            <person name="Shang Y."/>
            <person name="Huang S."/>
            <person name="Yan J."/>
        </authorList>
    </citation>
    <scope>NUCLEOTIDE SEQUENCE [LARGE SCALE GENOMIC DNA]</scope>
    <source>
        <strain evidence="6">Ta-2019</strain>
    </source>
</reference>
<dbReference type="Proteomes" id="UP000824469">
    <property type="component" value="Unassembled WGS sequence"/>
</dbReference>
<protein>
    <recommendedName>
        <fullName evidence="8">DNA-directed RNA polymerase III subunit RPC6</fullName>
    </recommendedName>
</protein>
<organism evidence="6 7">
    <name type="scientific">Taxus chinensis</name>
    <name type="common">Chinese yew</name>
    <name type="synonym">Taxus wallichiana var. chinensis</name>
    <dbReference type="NCBI Taxonomy" id="29808"/>
    <lineage>
        <taxon>Eukaryota</taxon>
        <taxon>Viridiplantae</taxon>
        <taxon>Streptophyta</taxon>
        <taxon>Embryophyta</taxon>
        <taxon>Tracheophyta</taxon>
        <taxon>Spermatophyta</taxon>
        <taxon>Pinopsida</taxon>
        <taxon>Pinidae</taxon>
        <taxon>Conifers II</taxon>
        <taxon>Cupressales</taxon>
        <taxon>Taxaceae</taxon>
        <taxon>Taxus</taxon>
    </lineage>
</organism>
<evidence type="ECO:0000256" key="1">
    <source>
        <dbReference type="ARBA" id="ARBA00004123"/>
    </source>
</evidence>
<dbReference type="SUPFAM" id="SSF46785">
    <property type="entry name" value="Winged helix' DNA-binding domain"/>
    <property type="match status" value="2"/>
</dbReference>
<keyword evidence="7" id="KW-1185">Reference proteome</keyword>
<proteinExistence type="inferred from homology"/>
<name>A0AA38FJD2_TAXCH</name>
<evidence type="ECO:0000256" key="5">
    <source>
        <dbReference type="ARBA" id="ARBA00023242"/>
    </source>
</evidence>
<dbReference type="FunFam" id="1.10.10.10:FF:000116">
    <property type="entry name" value="DNA-directed RNA polymerase III subunit RPC6"/>
    <property type="match status" value="1"/>
</dbReference>
<dbReference type="PANTHER" id="PTHR12780">
    <property type="entry name" value="RNA POLYMERASE III DNA DIRECTED , 39KD SUBUNIT-RELATED"/>
    <property type="match status" value="1"/>
</dbReference>
<dbReference type="GO" id="GO:0005654">
    <property type="term" value="C:nucleoplasm"/>
    <property type="evidence" value="ECO:0007669"/>
    <property type="project" value="UniProtKB-ARBA"/>
</dbReference>
<dbReference type="InterPro" id="IPR007832">
    <property type="entry name" value="RNA_pol_Rpc34"/>
</dbReference>
<evidence type="ECO:0000256" key="2">
    <source>
        <dbReference type="ARBA" id="ARBA00011038"/>
    </source>
</evidence>
<evidence type="ECO:0008006" key="8">
    <source>
        <dbReference type="Google" id="ProtNLM"/>
    </source>
</evidence>
<feature type="non-terminal residue" evidence="6">
    <location>
        <position position="1"/>
    </location>
</feature>
<sequence>MGTPASLLPSAINRILDLFATFSEGLTDKIMEENLRGFDLGIRVQAINTLLQKRQIQMFKQGDFIVYKRQVKDESGRFKGLSTEDMLVYQAIQKAGNMGIWTKDMKRETNLQQPQITKAIKNLETRSLIKGVKSVSNQAKKVYMLAELTPSKEITGGAWYTGQTFDSEFTNVVKQQCLRFVRQQVVATIGSIADFIKKSGISNVELKSDELMQILDMLVLDGSVEKVRSTGTGDFISIPMNEFCFRVSQTRIQESSAFTDIPCGVCP</sequence>
<dbReference type="InterPro" id="IPR036388">
    <property type="entry name" value="WH-like_DNA-bd_sf"/>
</dbReference>
<dbReference type="GO" id="GO:0005666">
    <property type="term" value="C:RNA polymerase III complex"/>
    <property type="evidence" value="ECO:0007669"/>
    <property type="project" value="InterPro"/>
</dbReference>
<accession>A0AA38FJD2</accession>
<keyword evidence="3" id="KW-0240">DNA-directed RNA polymerase</keyword>
<evidence type="ECO:0000256" key="3">
    <source>
        <dbReference type="ARBA" id="ARBA00022478"/>
    </source>
</evidence>
<dbReference type="Gene3D" id="1.10.10.10">
    <property type="entry name" value="Winged helix-like DNA-binding domain superfamily/Winged helix DNA-binding domain"/>
    <property type="match status" value="2"/>
</dbReference>
<dbReference type="GO" id="GO:0006383">
    <property type="term" value="P:transcription by RNA polymerase III"/>
    <property type="evidence" value="ECO:0007669"/>
    <property type="project" value="InterPro"/>
</dbReference>
<evidence type="ECO:0000313" key="7">
    <source>
        <dbReference type="Proteomes" id="UP000824469"/>
    </source>
</evidence>
<comment type="similarity">
    <text evidence="2">Belongs to the eukaryotic RPC34/RPC39 RNA polymerase subunit family.</text>
</comment>
<dbReference type="InterPro" id="IPR036390">
    <property type="entry name" value="WH_DNA-bd_sf"/>
</dbReference>
<dbReference type="FunFam" id="1.10.10.10:FF:000237">
    <property type="entry name" value="DNA-directed RNA polymerase III subunit RPC6"/>
    <property type="match status" value="1"/>
</dbReference>
<feature type="non-terminal residue" evidence="6">
    <location>
        <position position="267"/>
    </location>
</feature>
<evidence type="ECO:0000256" key="4">
    <source>
        <dbReference type="ARBA" id="ARBA00023163"/>
    </source>
</evidence>
<dbReference type="Pfam" id="PF05158">
    <property type="entry name" value="RNA_pol_Rpc34"/>
    <property type="match status" value="2"/>
</dbReference>
<dbReference type="OMA" id="VGTTKKC"/>
<dbReference type="InterPro" id="IPR016049">
    <property type="entry name" value="RNA_pol_Rpc34-like"/>
</dbReference>
<keyword evidence="5" id="KW-0539">Nucleus</keyword>
<gene>
    <name evidence="6" type="ORF">KI387_009365</name>
</gene>
<dbReference type="AlphaFoldDB" id="A0AA38FJD2"/>
<evidence type="ECO:0000313" key="6">
    <source>
        <dbReference type="EMBL" id="KAH9304961.1"/>
    </source>
</evidence>
<keyword evidence="4" id="KW-0804">Transcription</keyword>
<dbReference type="EMBL" id="JAHRHJ020000008">
    <property type="protein sequence ID" value="KAH9304961.1"/>
    <property type="molecule type" value="Genomic_DNA"/>
</dbReference>
<dbReference type="PIRSF" id="PIRSF028763">
    <property type="entry name" value="RNA_pol_Rpc34"/>
    <property type="match status" value="1"/>
</dbReference>
<dbReference type="GO" id="GO:0005737">
    <property type="term" value="C:cytoplasm"/>
    <property type="evidence" value="ECO:0007669"/>
    <property type="project" value="UniProtKB-ARBA"/>
</dbReference>
<comment type="subcellular location">
    <subcellularLocation>
        <location evidence="1">Nucleus</location>
    </subcellularLocation>
</comment>